<dbReference type="AlphaFoldDB" id="A0A1T3ID10"/>
<evidence type="ECO:0000313" key="2">
    <source>
        <dbReference type="Proteomes" id="UP000188947"/>
    </source>
</evidence>
<dbReference type="PROSITE" id="PS51257">
    <property type="entry name" value="PROKAR_LIPOPROTEIN"/>
    <property type="match status" value="1"/>
</dbReference>
<organism evidence="1 2">
    <name type="scientific">Elizabethkingia meningoseptica</name>
    <name type="common">Chryseobacterium meningosepticum</name>
    <dbReference type="NCBI Taxonomy" id="238"/>
    <lineage>
        <taxon>Bacteria</taxon>
        <taxon>Pseudomonadati</taxon>
        <taxon>Bacteroidota</taxon>
        <taxon>Flavobacteriia</taxon>
        <taxon>Flavobacteriales</taxon>
        <taxon>Weeksellaceae</taxon>
        <taxon>Elizabethkingia</taxon>
    </lineage>
</organism>
<proteinExistence type="predicted"/>
<reference evidence="1 2" key="1">
    <citation type="submission" date="2016-11" db="EMBL/GenBank/DDBJ databases">
        <title>Genome sequence and comparative genomic analysis of clinical strain Elizabethkingia meningoseptica 61421 PRCM.</title>
        <authorList>
            <person name="Wang M."/>
            <person name="Hu S."/>
            <person name="Cao L."/>
            <person name="Jiang T."/>
            <person name="Zhou Y."/>
            <person name="Ming D."/>
        </authorList>
    </citation>
    <scope>NUCLEOTIDE SEQUENCE [LARGE SCALE GENOMIC DNA]</scope>
    <source>
        <strain evidence="1 2">61421 PRCM</strain>
    </source>
</reference>
<dbReference type="Proteomes" id="UP000188947">
    <property type="component" value="Unassembled WGS sequence"/>
</dbReference>
<dbReference type="OrthoDB" id="711260at2"/>
<comment type="caution">
    <text evidence="1">The sequence shown here is derived from an EMBL/GenBank/DDBJ whole genome shotgun (WGS) entry which is preliminary data.</text>
</comment>
<protein>
    <recommendedName>
        <fullName evidence="3">Fibrobacter succinogenes major paralogous domain-containing protein</fullName>
    </recommendedName>
</protein>
<sequence length="586" mass="64112">MNSKKAHNIFLLCNVILLWGISSCSSRENNEITPDDAGKTAVYINTVVAENESTISTANASSGKAAAYAMPEMIAREKMVYGNIADALISMEQASVSLKNTTASTSKSVIAPINTVTMEPGKLFIVKLFNDNNGIRGTEYGTYTLTAGQPCSIKVDSGKKYHWIAYSTNETSLPAIAGNIISADNMINKDILYDSGVLMNTETGNNNYLEIVFKHKASRFQVLVNSQGMYMPMMLTKGSGEISIGQGTGNAFNSLLRTRSFDISTGEYTNTAQLVNEVPLADTNFTNALKTVYIYSSDEVTNIPANTLVVKINNILFKADHMPTVYPGEGTWGWTTPVYFSINNDAFDISQGIAYKITAKLIQSGIKFGNATWSRGILTDAPSVSTLNNILKYRIVPFNKLEANNEHNYWTWNSLLPAGDAASVYNEINDPCMQLYPYNIWRMPTAAEAKELADLAPVVSAQGLLQSSESEGYKSWFNMNITPDPSGPHLQYFYGLKIQFSGYKDASGNLLESKSDINNKTITSITNALSARFWTKESTGITARAFVRYADIAPAGGQNVSVTVPNKGSITDMDKSSRLNIRCVRN</sequence>
<gene>
    <name evidence="1" type="ORF">BMF97_07715</name>
</gene>
<evidence type="ECO:0000313" key="1">
    <source>
        <dbReference type="EMBL" id="OOH96227.1"/>
    </source>
</evidence>
<accession>A0A1T3ID10</accession>
<keyword evidence="2" id="KW-1185">Reference proteome</keyword>
<name>A0A1T3ID10_ELIME</name>
<evidence type="ECO:0008006" key="3">
    <source>
        <dbReference type="Google" id="ProtNLM"/>
    </source>
</evidence>
<dbReference type="EMBL" id="MPOG01000008">
    <property type="protein sequence ID" value="OOH96227.1"/>
    <property type="molecule type" value="Genomic_DNA"/>
</dbReference>
<dbReference type="RefSeq" id="WP_070904989.1">
    <property type="nucleotide sequence ID" value="NZ_JACLFQ010000002.1"/>
</dbReference>